<reference evidence="1" key="1">
    <citation type="submission" date="2022-04" db="EMBL/GenBank/DDBJ databases">
        <title>Genome of the entomopathogenic fungus Entomophthora muscae.</title>
        <authorList>
            <person name="Elya C."/>
            <person name="Lovett B.R."/>
            <person name="Lee E."/>
            <person name="Macias A.M."/>
            <person name="Hajek A.E."/>
            <person name="De Bivort B.L."/>
            <person name="Kasson M.T."/>
            <person name="De Fine Licht H.H."/>
            <person name="Stajich J.E."/>
        </authorList>
    </citation>
    <scope>NUCLEOTIDE SEQUENCE</scope>
    <source>
        <strain evidence="1">Berkeley</strain>
    </source>
</reference>
<accession>A0ACC2RYZ0</accession>
<dbReference type="Proteomes" id="UP001165960">
    <property type="component" value="Unassembled WGS sequence"/>
</dbReference>
<proteinExistence type="predicted"/>
<evidence type="ECO:0000313" key="2">
    <source>
        <dbReference type="Proteomes" id="UP001165960"/>
    </source>
</evidence>
<dbReference type="EMBL" id="QTSX02006402">
    <property type="protein sequence ID" value="KAJ9055338.1"/>
    <property type="molecule type" value="Genomic_DNA"/>
</dbReference>
<keyword evidence="2" id="KW-1185">Reference proteome</keyword>
<name>A0ACC2RYZ0_9FUNG</name>
<organism evidence="1 2">
    <name type="scientific">Entomophthora muscae</name>
    <dbReference type="NCBI Taxonomy" id="34485"/>
    <lineage>
        <taxon>Eukaryota</taxon>
        <taxon>Fungi</taxon>
        <taxon>Fungi incertae sedis</taxon>
        <taxon>Zoopagomycota</taxon>
        <taxon>Entomophthoromycotina</taxon>
        <taxon>Entomophthoromycetes</taxon>
        <taxon>Entomophthorales</taxon>
        <taxon>Entomophthoraceae</taxon>
        <taxon>Entomophthora</taxon>
    </lineage>
</organism>
<sequence>MPLLERQFFCTVLSLIGVAAVLTNLALMWIAWRLRYCTKEIRLAVLLASVDTTLAIFTIWTSVLSSWNGGFEHMIIFCKYKGPFDFLLLYLSLVLVALIAMTRYFKIREASIPLPIWIVTGSCTTLYAILIFVAAAQGEFAPSWSGCDCTPNASKSLISAALLFFLGFSMFVSLLATLFAYLRVLCFVKETKLMSSHNLKAKHKVMVRVIGISCIYLFLIAPSSMFIMLEGSRNSNESTVLNGIISILNALNNIANPCIVLFAHSSIYEQLRLIFRSIWTTNPDNTLEK</sequence>
<evidence type="ECO:0000313" key="1">
    <source>
        <dbReference type="EMBL" id="KAJ9055338.1"/>
    </source>
</evidence>
<gene>
    <name evidence="1" type="ORF">DSO57_1004855</name>
</gene>
<comment type="caution">
    <text evidence="1">The sequence shown here is derived from an EMBL/GenBank/DDBJ whole genome shotgun (WGS) entry which is preliminary data.</text>
</comment>
<protein>
    <submittedName>
        <fullName evidence="1">Uncharacterized protein</fullName>
    </submittedName>
</protein>